<dbReference type="PANTHER" id="PTHR30461:SF2">
    <property type="entry name" value="SERINE RECOMBINASE PINE-RELATED"/>
    <property type="match status" value="1"/>
</dbReference>
<dbReference type="PANTHER" id="PTHR30461">
    <property type="entry name" value="DNA-INVERTASE FROM LAMBDOID PROPHAGE"/>
    <property type="match status" value="1"/>
</dbReference>
<dbReference type="InterPro" id="IPR036162">
    <property type="entry name" value="Resolvase-like_N_sf"/>
</dbReference>
<evidence type="ECO:0000259" key="7">
    <source>
        <dbReference type="PROSITE" id="PS51736"/>
    </source>
</evidence>
<dbReference type="AlphaFoldDB" id="A0A9X7VY53"/>
<feature type="domain" description="Resolvase/invertase-type recombinase catalytic" evidence="7">
    <location>
        <begin position="12"/>
        <end position="168"/>
    </location>
</feature>
<keyword evidence="9" id="KW-1185">Reference proteome</keyword>
<feature type="coiled-coil region" evidence="6">
    <location>
        <begin position="373"/>
        <end position="407"/>
    </location>
</feature>
<keyword evidence="1" id="KW-0229">DNA integration</keyword>
<evidence type="ECO:0000256" key="1">
    <source>
        <dbReference type="ARBA" id="ARBA00022908"/>
    </source>
</evidence>
<dbReference type="SMART" id="SM00857">
    <property type="entry name" value="Resolvase"/>
    <property type="match status" value="1"/>
</dbReference>
<dbReference type="RefSeq" id="WP_206656118.1">
    <property type="nucleotide sequence ID" value="NZ_CP071182.1"/>
</dbReference>
<evidence type="ECO:0000256" key="3">
    <source>
        <dbReference type="ARBA" id="ARBA00023172"/>
    </source>
</evidence>
<evidence type="ECO:0000256" key="5">
    <source>
        <dbReference type="PROSITE-ProRule" id="PRU10137"/>
    </source>
</evidence>
<dbReference type="KEGG" id="afx:JZ786_20305"/>
<dbReference type="GO" id="GO:0015074">
    <property type="term" value="P:DNA integration"/>
    <property type="evidence" value="ECO:0007669"/>
    <property type="project" value="UniProtKB-KW"/>
</dbReference>
<keyword evidence="6" id="KW-0175">Coiled coil</keyword>
<dbReference type="PROSITE" id="PS51736">
    <property type="entry name" value="RECOMBINASES_3"/>
    <property type="match status" value="1"/>
</dbReference>
<dbReference type="EMBL" id="CP071182">
    <property type="protein sequence ID" value="QSO46755.1"/>
    <property type="molecule type" value="Genomic_DNA"/>
</dbReference>
<dbReference type="GO" id="GO:0003677">
    <property type="term" value="F:DNA binding"/>
    <property type="evidence" value="ECO:0007669"/>
    <property type="project" value="UniProtKB-KW"/>
</dbReference>
<gene>
    <name evidence="8" type="ORF">JZ786_20305</name>
</gene>
<dbReference type="PROSITE" id="PS00397">
    <property type="entry name" value="RECOMBINASES_1"/>
    <property type="match status" value="1"/>
</dbReference>
<dbReference type="InterPro" id="IPR006118">
    <property type="entry name" value="Recombinase_CS"/>
</dbReference>
<dbReference type="Proteomes" id="UP000663505">
    <property type="component" value="Chromosome"/>
</dbReference>
<dbReference type="InterPro" id="IPR050639">
    <property type="entry name" value="SSR_resolvase"/>
</dbReference>
<name>A0A9X7VY53_9BACL</name>
<organism evidence="8 9">
    <name type="scientific">Alicyclobacillus mengziensis</name>
    <dbReference type="NCBI Taxonomy" id="2931921"/>
    <lineage>
        <taxon>Bacteria</taxon>
        <taxon>Bacillati</taxon>
        <taxon>Bacillota</taxon>
        <taxon>Bacilli</taxon>
        <taxon>Bacillales</taxon>
        <taxon>Alicyclobacillaceae</taxon>
        <taxon>Alicyclobacillus</taxon>
    </lineage>
</organism>
<keyword evidence="2" id="KW-0238">DNA-binding</keyword>
<evidence type="ECO:0000256" key="2">
    <source>
        <dbReference type="ARBA" id="ARBA00023125"/>
    </source>
</evidence>
<evidence type="ECO:0000313" key="9">
    <source>
        <dbReference type="Proteomes" id="UP000663505"/>
    </source>
</evidence>
<dbReference type="CDD" id="cd00338">
    <property type="entry name" value="Ser_Recombinase"/>
    <property type="match status" value="1"/>
</dbReference>
<dbReference type="Gene3D" id="3.40.50.1390">
    <property type="entry name" value="Resolvase, N-terminal catalytic domain"/>
    <property type="match status" value="1"/>
</dbReference>
<accession>A0A9X7VY53</accession>
<dbReference type="InterPro" id="IPR006119">
    <property type="entry name" value="Resolv_N"/>
</dbReference>
<keyword evidence="3" id="KW-0233">DNA recombination</keyword>
<sequence length="452" mass="52198">MRQSQGHLRKTRAIVYVRVSTERQDVDTQIRMGKALAKELGYEDEAILVISDHGVSARKKAMTERNGLNAALAEIEKGDVGHFIVRDRDRVARNMIEHLQLYKRIRKHDTVFCLSDPAATPISNKYGEEAYFALQAEIDGNNIANRTAKAARFYLPAPLGLRKEGKKGKTRYVHTDQIEVVKDLFVSFNLIQSTNEYQAFRRRWKQKIGKYPDSILTHGLYAATMIDGDMMIHQDNVEPIVDLSVILDNRAKLNAWGYPIRSAKKPRHAIPRLVTVPCWCVQCQVELQTVTRGDHRTFRCPTCKVKVSESVVHNVLLQTVSELVDGLDPEKLKTLTEMKIVQQRRLERRRHNRLQRQQSDVRRQILQLPSRNMAALLEKNREITVEISRIEERIATLDEILTDVEQLRALLINRINQWVALHSETLEYLLIDHVGIRKDALFVYHRFGNFIS</sequence>
<dbReference type="GO" id="GO:0000150">
    <property type="term" value="F:DNA strand exchange activity"/>
    <property type="evidence" value="ECO:0007669"/>
    <property type="project" value="InterPro"/>
</dbReference>
<proteinExistence type="predicted"/>
<evidence type="ECO:0000256" key="6">
    <source>
        <dbReference type="SAM" id="Coils"/>
    </source>
</evidence>
<dbReference type="SUPFAM" id="SSF53041">
    <property type="entry name" value="Resolvase-like"/>
    <property type="match status" value="1"/>
</dbReference>
<evidence type="ECO:0000256" key="4">
    <source>
        <dbReference type="PIRSR" id="PIRSR606118-50"/>
    </source>
</evidence>
<dbReference type="Pfam" id="PF00239">
    <property type="entry name" value="Resolvase"/>
    <property type="match status" value="1"/>
</dbReference>
<feature type="active site" description="O-(5'-phospho-DNA)-serine intermediate" evidence="4 5">
    <location>
        <position position="20"/>
    </location>
</feature>
<evidence type="ECO:0000313" key="8">
    <source>
        <dbReference type="EMBL" id="QSO46755.1"/>
    </source>
</evidence>
<protein>
    <submittedName>
        <fullName evidence="8">Recombinase family protein</fullName>
    </submittedName>
</protein>
<reference evidence="8 9" key="1">
    <citation type="submission" date="2021-02" db="EMBL/GenBank/DDBJ databases">
        <title>Alicyclobacillus curvatus sp. nov. and Alicyclobacillus mengziensis sp. nov., two acidophilic bacteria isolated from acid mine drainage.</title>
        <authorList>
            <person name="Huang Y."/>
        </authorList>
    </citation>
    <scope>NUCLEOTIDE SEQUENCE [LARGE SCALE GENOMIC DNA]</scope>
    <source>
        <strain evidence="8 9">S30H14</strain>
    </source>
</reference>